<keyword evidence="2" id="KW-1185">Reference proteome</keyword>
<name>A0AA88LZN2_TACVA</name>
<dbReference type="AlphaFoldDB" id="A0AA88LZN2"/>
<evidence type="ECO:0000313" key="2">
    <source>
        <dbReference type="Proteomes" id="UP001187315"/>
    </source>
</evidence>
<sequence>MVESLERPSHAQQSLIKARQLPAFSRPRCPASLRHTSVYLSLPFFNWPVVLAQITGSTSPISVLSDHSLCLKDAPQMTLAWVHPPGTSLKLTHIHISTHTSSGCDSTTGRLLQSEVCQSFDALESSQHHDHFQQFL</sequence>
<gene>
    <name evidence="1" type="ORF">Q7C36_018181</name>
</gene>
<dbReference type="EMBL" id="JAVHJS010000019">
    <property type="protein sequence ID" value="KAK2827255.1"/>
    <property type="molecule type" value="Genomic_DNA"/>
</dbReference>
<accession>A0AA88LZN2</accession>
<evidence type="ECO:0000313" key="1">
    <source>
        <dbReference type="EMBL" id="KAK2827255.1"/>
    </source>
</evidence>
<proteinExistence type="predicted"/>
<dbReference type="Proteomes" id="UP001187315">
    <property type="component" value="Unassembled WGS sequence"/>
</dbReference>
<comment type="caution">
    <text evidence="1">The sequence shown here is derived from an EMBL/GenBank/DDBJ whole genome shotgun (WGS) entry which is preliminary data.</text>
</comment>
<protein>
    <submittedName>
        <fullName evidence="1">Uncharacterized protein</fullName>
    </submittedName>
</protein>
<reference evidence="1" key="1">
    <citation type="submission" date="2023-08" db="EMBL/GenBank/DDBJ databases">
        <title>Pelteobagrus vachellii genome.</title>
        <authorList>
            <person name="Liu H."/>
        </authorList>
    </citation>
    <scope>NUCLEOTIDE SEQUENCE</scope>
    <source>
        <strain evidence="1">PRFRI_2022a</strain>
        <tissue evidence="1">Muscle</tissue>
    </source>
</reference>
<organism evidence="1 2">
    <name type="scientific">Tachysurus vachellii</name>
    <name type="common">Darkbarbel catfish</name>
    <name type="synonym">Pelteobagrus vachellii</name>
    <dbReference type="NCBI Taxonomy" id="175792"/>
    <lineage>
        <taxon>Eukaryota</taxon>
        <taxon>Metazoa</taxon>
        <taxon>Chordata</taxon>
        <taxon>Craniata</taxon>
        <taxon>Vertebrata</taxon>
        <taxon>Euteleostomi</taxon>
        <taxon>Actinopterygii</taxon>
        <taxon>Neopterygii</taxon>
        <taxon>Teleostei</taxon>
        <taxon>Ostariophysi</taxon>
        <taxon>Siluriformes</taxon>
        <taxon>Bagridae</taxon>
        <taxon>Tachysurus</taxon>
    </lineage>
</organism>